<dbReference type="EMBL" id="MU032348">
    <property type="protein sequence ID" value="KAF3764640.1"/>
    <property type="molecule type" value="Genomic_DNA"/>
</dbReference>
<reference evidence="3" key="1">
    <citation type="journal article" date="2020" name="Phytopathology">
        <title>Genome sequence of the chestnut blight fungus Cryphonectria parasitica EP155: A fundamental resource for an archetypical invasive plant pathogen.</title>
        <authorList>
            <person name="Crouch J.A."/>
            <person name="Dawe A."/>
            <person name="Aerts A."/>
            <person name="Barry K."/>
            <person name="Churchill A.C.L."/>
            <person name="Grimwood J."/>
            <person name="Hillman B."/>
            <person name="Milgroom M.G."/>
            <person name="Pangilinan J."/>
            <person name="Smith M."/>
            <person name="Salamov A."/>
            <person name="Schmutz J."/>
            <person name="Yadav J."/>
            <person name="Grigoriev I.V."/>
            <person name="Nuss D."/>
        </authorList>
    </citation>
    <scope>NUCLEOTIDE SEQUENCE</scope>
    <source>
        <strain evidence="3">EP155</strain>
    </source>
</reference>
<proteinExistence type="predicted"/>
<comment type="caution">
    <text evidence="3">The sequence shown here is derived from an EMBL/GenBank/DDBJ whole genome shotgun (WGS) entry which is preliminary data.</text>
</comment>
<dbReference type="RefSeq" id="XP_040775601.1">
    <property type="nucleotide sequence ID" value="XM_040920581.1"/>
</dbReference>
<dbReference type="AlphaFoldDB" id="A0A9P4Y1W3"/>
<feature type="region of interest" description="Disordered" evidence="1">
    <location>
        <begin position="65"/>
        <end position="121"/>
    </location>
</feature>
<gene>
    <name evidence="3" type="ORF">M406DRAFT_330970</name>
</gene>
<evidence type="ECO:0000313" key="4">
    <source>
        <dbReference type="Proteomes" id="UP000803844"/>
    </source>
</evidence>
<feature type="transmembrane region" description="Helical" evidence="2">
    <location>
        <begin position="36"/>
        <end position="57"/>
    </location>
</feature>
<sequence length="146" mass="15981">MSTRVSAVYFDNGHAQHLAAQYLAACHRQDVETLTIGVAIIASLGTMSVSLLGWGLWERKKRLRSPHLDSKGNDSPALEKKANSSHAADGQSYNRRLHTCDSRSKKGPKSEGVRHPLGELPDAVPAAAEMADFRSTQAVEYRQVEI</sequence>
<evidence type="ECO:0000256" key="1">
    <source>
        <dbReference type="SAM" id="MobiDB-lite"/>
    </source>
</evidence>
<keyword evidence="2" id="KW-0812">Transmembrane</keyword>
<organism evidence="3 4">
    <name type="scientific">Cryphonectria parasitica (strain ATCC 38755 / EP155)</name>
    <dbReference type="NCBI Taxonomy" id="660469"/>
    <lineage>
        <taxon>Eukaryota</taxon>
        <taxon>Fungi</taxon>
        <taxon>Dikarya</taxon>
        <taxon>Ascomycota</taxon>
        <taxon>Pezizomycotina</taxon>
        <taxon>Sordariomycetes</taxon>
        <taxon>Sordariomycetidae</taxon>
        <taxon>Diaporthales</taxon>
        <taxon>Cryphonectriaceae</taxon>
        <taxon>Cryphonectria-Endothia species complex</taxon>
        <taxon>Cryphonectria</taxon>
    </lineage>
</organism>
<evidence type="ECO:0000256" key="2">
    <source>
        <dbReference type="SAM" id="Phobius"/>
    </source>
</evidence>
<dbReference type="Proteomes" id="UP000803844">
    <property type="component" value="Unassembled WGS sequence"/>
</dbReference>
<feature type="compositionally biased region" description="Basic and acidic residues" evidence="1">
    <location>
        <begin position="66"/>
        <end position="82"/>
    </location>
</feature>
<accession>A0A9P4Y1W3</accession>
<keyword evidence="4" id="KW-1185">Reference proteome</keyword>
<feature type="compositionally biased region" description="Basic and acidic residues" evidence="1">
    <location>
        <begin position="98"/>
        <end position="117"/>
    </location>
</feature>
<name>A0A9P4Y1W3_CRYP1</name>
<keyword evidence="2" id="KW-1133">Transmembrane helix</keyword>
<evidence type="ECO:0000313" key="3">
    <source>
        <dbReference type="EMBL" id="KAF3764640.1"/>
    </source>
</evidence>
<dbReference type="GeneID" id="63837710"/>
<protein>
    <submittedName>
        <fullName evidence="3">Uncharacterized protein</fullName>
    </submittedName>
</protein>
<keyword evidence="2" id="KW-0472">Membrane</keyword>